<dbReference type="InterPro" id="IPR003594">
    <property type="entry name" value="HATPase_dom"/>
</dbReference>
<keyword evidence="4" id="KW-0597">Phosphoprotein</keyword>
<feature type="domain" description="HAMP" evidence="13">
    <location>
        <begin position="189"/>
        <end position="241"/>
    </location>
</feature>
<evidence type="ECO:0000256" key="3">
    <source>
        <dbReference type="ARBA" id="ARBA00012438"/>
    </source>
</evidence>
<evidence type="ECO:0000256" key="4">
    <source>
        <dbReference type="ARBA" id="ARBA00022553"/>
    </source>
</evidence>
<dbReference type="InterPro" id="IPR050736">
    <property type="entry name" value="Sensor_HK_Regulatory"/>
</dbReference>
<organism evidence="14 15">
    <name type="scientific">Thermoleophilum album</name>
    <dbReference type="NCBI Taxonomy" id="29539"/>
    <lineage>
        <taxon>Bacteria</taxon>
        <taxon>Bacillati</taxon>
        <taxon>Actinomycetota</taxon>
        <taxon>Thermoleophilia</taxon>
        <taxon>Thermoleophilales</taxon>
        <taxon>Thermoleophilaceae</taxon>
        <taxon>Thermoleophilum</taxon>
    </lineage>
</organism>
<evidence type="ECO:0000256" key="2">
    <source>
        <dbReference type="ARBA" id="ARBA00004236"/>
    </source>
</evidence>
<dbReference type="PROSITE" id="PS50885">
    <property type="entry name" value="HAMP"/>
    <property type="match status" value="1"/>
</dbReference>
<dbReference type="SUPFAM" id="SSF47384">
    <property type="entry name" value="Homodimeric domain of signal transducing histidine kinase"/>
    <property type="match status" value="1"/>
</dbReference>
<dbReference type="PRINTS" id="PR00344">
    <property type="entry name" value="BCTRLSENSOR"/>
</dbReference>
<dbReference type="Pfam" id="PF00672">
    <property type="entry name" value="HAMP"/>
    <property type="match status" value="1"/>
</dbReference>
<dbReference type="InterPro" id="IPR004358">
    <property type="entry name" value="Sig_transdc_His_kin-like_C"/>
</dbReference>
<comment type="subcellular location">
    <subcellularLocation>
        <location evidence="2">Cell membrane</location>
    </subcellularLocation>
</comment>
<dbReference type="GO" id="GO:0000155">
    <property type="term" value="F:phosphorelay sensor kinase activity"/>
    <property type="evidence" value="ECO:0007669"/>
    <property type="project" value="InterPro"/>
</dbReference>
<dbReference type="Gene3D" id="1.10.287.130">
    <property type="match status" value="1"/>
</dbReference>
<dbReference type="InterPro" id="IPR036890">
    <property type="entry name" value="HATPase_C_sf"/>
</dbReference>
<keyword evidence="5" id="KW-0808">Transferase</keyword>
<keyword evidence="9" id="KW-0902">Two-component regulatory system</keyword>
<dbReference type="AlphaFoldDB" id="A0A1H6FN32"/>
<dbReference type="Gene3D" id="6.10.340.10">
    <property type="match status" value="1"/>
</dbReference>
<evidence type="ECO:0000256" key="7">
    <source>
        <dbReference type="ARBA" id="ARBA00022777"/>
    </source>
</evidence>
<evidence type="ECO:0000256" key="5">
    <source>
        <dbReference type="ARBA" id="ARBA00022679"/>
    </source>
</evidence>
<evidence type="ECO:0000259" key="12">
    <source>
        <dbReference type="PROSITE" id="PS50109"/>
    </source>
</evidence>
<dbReference type="Gene3D" id="3.30.565.10">
    <property type="entry name" value="Histidine kinase-like ATPase, C-terminal domain"/>
    <property type="match status" value="1"/>
</dbReference>
<dbReference type="InterPro" id="IPR003660">
    <property type="entry name" value="HAMP_dom"/>
</dbReference>
<dbReference type="SUPFAM" id="SSF55874">
    <property type="entry name" value="ATPase domain of HSP90 chaperone/DNA topoisomerase II/histidine kinase"/>
    <property type="match status" value="1"/>
</dbReference>
<keyword evidence="6 11" id="KW-0812">Transmembrane</keyword>
<reference evidence="15" key="1">
    <citation type="submission" date="2016-10" db="EMBL/GenBank/DDBJ databases">
        <authorList>
            <person name="Varghese N."/>
            <person name="Submissions S."/>
        </authorList>
    </citation>
    <scope>NUCLEOTIDE SEQUENCE [LARGE SCALE GENOMIC DNA]</scope>
    <source>
        <strain evidence="15">ATCC 35263</strain>
    </source>
</reference>
<feature type="region of interest" description="Disordered" evidence="10">
    <location>
        <begin position="460"/>
        <end position="486"/>
    </location>
</feature>
<comment type="catalytic activity">
    <reaction evidence="1">
        <text>ATP + protein L-histidine = ADP + protein N-phospho-L-histidine.</text>
        <dbReference type="EC" id="2.7.13.3"/>
    </reaction>
</comment>
<dbReference type="Pfam" id="PF02518">
    <property type="entry name" value="HATPase_c"/>
    <property type="match status" value="1"/>
</dbReference>
<sequence length="486" mass="52744">MRARVVLLIATVCAGAFAIAYLGIVPELASTLERNRLEQLERAMALTAPRLSETMRASGTSEASRTIHQLAESFEARVAIFRADAGGTRGSTPSLVDESLSAPPAQFARAASIALSENRQVALVSGRGAQRMALVARPFEDAFGGRYVVVYGRSLDDVARTMALVRERGAFALALALGFALLGALAVSQALTGRVRAVERAARELARGRQPPPVPVERDDEFGALANAFNEMQERLTQAERARREFIVTASHELRTPLSSLGGFVELLQDEELDPETRRRFLATMAEQVERLQRLAVDLLDLSRIDSGELHLEPALTDLRELAHSVASEFEPAIAERNVHLDLRAGATTLAWCDPERTAQVLRILLDNAIRHTPPGTRVRISVGRSLGGERAYLRVIDNGPGVPPDLVRRVFEPFTRGDTSRGAGLGLAIARELVERMGGRIHVRSGGGETKFEVTLPLAPADRATARRDGSRSPLTASRRPPMGT</sequence>
<evidence type="ECO:0000313" key="15">
    <source>
        <dbReference type="Proteomes" id="UP000222056"/>
    </source>
</evidence>
<evidence type="ECO:0000313" key="14">
    <source>
        <dbReference type="EMBL" id="SEH11243.1"/>
    </source>
</evidence>
<keyword evidence="11" id="KW-0472">Membrane</keyword>
<dbReference type="EMBL" id="FNWJ01000001">
    <property type="protein sequence ID" value="SEH11243.1"/>
    <property type="molecule type" value="Genomic_DNA"/>
</dbReference>
<proteinExistence type="predicted"/>
<feature type="domain" description="Histidine kinase" evidence="12">
    <location>
        <begin position="249"/>
        <end position="461"/>
    </location>
</feature>
<evidence type="ECO:0000256" key="6">
    <source>
        <dbReference type="ARBA" id="ARBA00022692"/>
    </source>
</evidence>
<dbReference type="Proteomes" id="UP000222056">
    <property type="component" value="Unassembled WGS sequence"/>
</dbReference>
<dbReference type="InterPro" id="IPR005467">
    <property type="entry name" value="His_kinase_dom"/>
</dbReference>
<keyword evidence="8 11" id="KW-1133">Transmembrane helix</keyword>
<dbReference type="SUPFAM" id="SSF158472">
    <property type="entry name" value="HAMP domain-like"/>
    <property type="match status" value="1"/>
</dbReference>
<dbReference type="CDD" id="cd06225">
    <property type="entry name" value="HAMP"/>
    <property type="match status" value="1"/>
</dbReference>
<dbReference type="PANTHER" id="PTHR43711">
    <property type="entry name" value="TWO-COMPONENT HISTIDINE KINASE"/>
    <property type="match status" value="1"/>
</dbReference>
<keyword evidence="7 14" id="KW-0418">Kinase</keyword>
<evidence type="ECO:0000256" key="10">
    <source>
        <dbReference type="SAM" id="MobiDB-lite"/>
    </source>
</evidence>
<evidence type="ECO:0000256" key="1">
    <source>
        <dbReference type="ARBA" id="ARBA00000085"/>
    </source>
</evidence>
<dbReference type="FunFam" id="1.10.287.130:FF:000001">
    <property type="entry name" value="Two-component sensor histidine kinase"/>
    <property type="match status" value="1"/>
</dbReference>
<dbReference type="PROSITE" id="PS50109">
    <property type="entry name" value="HIS_KIN"/>
    <property type="match status" value="1"/>
</dbReference>
<evidence type="ECO:0000256" key="11">
    <source>
        <dbReference type="SAM" id="Phobius"/>
    </source>
</evidence>
<dbReference type="Pfam" id="PF00512">
    <property type="entry name" value="HisKA"/>
    <property type="match status" value="1"/>
</dbReference>
<gene>
    <name evidence="14" type="ORF">SAMN02745716_0704</name>
</gene>
<dbReference type="SMART" id="SM00388">
    <property type="entry name" value="HisKA"/>
    <property type="match status" value="1"/>
</dbReference>
<evidence type="ECO:0000256" key="8">
    <source>
        <dbReference type="ARBA" id="ARBA00022989"/>
    </source>
</evidence>
<dbReference type="SMART" id="SM00304">
    <property type="entry name" value="HAMP"/>
    <property type="match status" value="1"/>
</dbReference>
<dbReference type="InterPro" id="IPR003661">
    <property type="entry name" value="HisK_dim/P_dom"/>
</dbReference>
<dbReference type="SMART" id="SM00387">
    <property type="entry name" value="HATPase_c"/>
    <property type="match status" value="1"/>
</dbReference>
<dbReference type="InterPro" id="IPR036097">
    <property type="entry name" value="HisK_dim/P_sf"/>
</dbReference>
<keyword evidence="15" id="KW-1185">Reference proteome</keyword>
<dbReference type="STRING" id="29539.SAMN02745716_0704"/>
<dbReference type="EC" id="2.7.13.3" evidence="3"/>
<protein>
    <recommendedName>
        <fullName evidence="3">histidine kinase</fullName>
        <ecNumber evidence="3">2.7.13.3</ecNumber>
    </recommendedName>
</protein>
<dbReference type="CDD" id="cd00082">
    <property type="entry name" value="HisKA"/>
    <property type="match status" value="1"/>
</dbReference>
<evidence type="ECO:0000256" key="9">
    <source>
        <dbReference type="ARBA" id="ARBA00023012"/>
    </source>
</evidence>
<evidence type="ECO:0000259" key="13">
    <source>
        <dbReference type="PROSITE" id="PS50885"/>
    </source>
</evidence>
<dbReference type="GO" id="GO:0005886">
    <property type="term" value="C:plasma membrane"/>
    <property type="evidence" value="ECO:0007669"/>
    <property type="project" value="UniProtKB-SubCell"/>
</dbReference>
<accession>A0A1H6FN32</accession>
<feature type="transmembrane region" description="Helical" evidence="11">
    <location>
        <begin position="170"/>
        <end position="191"/>
    </location>
</feature>
<name>A0A1H6FN32_THEAL</name>
<dbReference type="PANTHER" id="PTHR43711:SF1">
    <property type="entry name" value="HISTIDINE KINASE 1"/>
    <property type="match status" value="1"/>
</dbReference>